<dbReference type="InterPro" id="IPR036779">
    <property type="entry name" value="LysM_dom_sf"/>
</dbReference>
<keyword evidence="3" id="KW-1185">Reference proteome</keyword>
<dbReference type="Gene3D" id="3.10.350.10">
    <property type="entry name" value="LysM domain"/>
    <property type="match status" value="1"/>
</dbReference>
<dbReference type="Gene3D" id="2.70.70.10">
    <property type="entry name" value="Glucose Permease (Domain IIA)"/>
    <property type="match status" value="1"/>
</dbReference>
<dbReference type="OrthoDB" id="9814460at2"/>
<accession>A0A6I3SKX2</accession>
<dbReference type="InterPro" id="IPR011055">
    <property type="entry name" value="Dup_hybrid_motif"/>
</dbReference>
<dbReference type="CDD" id="cd12797">
    <property type="entry name" value="M23_peptidase"/>
    <property type="match status" value="1"/>
</dbReference>
<dbReference type="GO" id="GO:0004222">
    <property type="term" value="F:metalloendopeptidase activity"/>
    <property type="evidence" value="ECO:0007669"/>
    <property type="project" value="TreeGrafter"/>
</dbReference>
<dbReference type="InterPro" id="IPR018392">
    <property type="entry name" value="LysM"/>
</dbReference>
<dbReference type="AlphaFoldDB" id="A0A6I3SKX2"/>
<dbReference type="EMBL" id="WNKU01000012">
    <property type="protein sequence ID" value="MTV49559.1"/>
    <property type="molecule type" value="Genomic_DNA"/>
</dbReference>
<dbReference type="SUPFAM" id="SSF51261">
    <property type="entry name" value="Duplicated hybrid motif"/>
    <property type="match status" value="1"/>
</dbReference>
<dbReference type="CDD" id="cd00118">
    <property type="entry name" value="LysM"/>
    <property type="match status" value="1"/>
</dbReference>
<dbReference type="Pfam" id="PF01476">
    <property type="entry name" value="LysM"/>
    <property type="match status" value="1"/>
</dbReference>
<protein>
    <submittedName>
        <fullName evidence="2">Peptidoglycan DD-metalloendopeptidase family protein</fullName>
    </submittedName>
</protein>
<dbReference type="PROSITE" id="PS51782">
    <property type="entry name" value="LYSM"/>
    <property type="match status" value="1"/>
</dbReference>
<dbReference type="Pfam" id="PF01551">
    <property type="entry name" value="Peptidase_M23"/>
    <property type="match status" value="1"/>
</dbReference>
<dbReference type="InterPro" id="IPR050570">
    <property type="entry name" value="Cell_wall_metabolism_enzyme"/>
</dbReference>
<comment type="caution">
    <text evidence="2">The sequence shown here is derived from an EMBL/GenBank/DDBJ whole genome shotgun (WGS) entry which is preliminary data.</text>
</comment>
<organism evidence="2 3">
    <name type="scientific">Heliobacterium mobile</name>
    <name type="common">Heliobacillus mobilis</name>
    <dbReference type="NCBI Taxonomy" id="28064"/>
    <lineage>
        <taxon>Bacteria</taxon>
        <taxon>Bacillati</taxon>
        <taxon>Bacillota</taxon>
        <taxon>Clostridia</taxon>
        <taxon>Eubacteriales</taxon>
        <taxon>Heliobacteriaceae</taxon>
        <taxon>Heliobacterium</taxon>
    </lineage>
</organism>
<dbReference type="Proteomes" id="UP000430670">
    <property type="component" value="Unassembled WGS sequence"/>
</dbReference>
<dbReference type="PANTHER" id="PTHR21666:SF270">
    <property type="entry name" value="MUREIN HYDROLASE ACTIVATOR ENVC"/>
    <property type="match status" value="1"/>
</dbReference>
<feature type="domain" description="LysM" evidence="1">
    <location>
        <begin position="115"/>
        <end position="159"/>
    </location>
</feature>
<dbReference type="PANTHER" id="PTHR21666">
    <property type="entry name" value="PEPTIDASE-RELATED"/>
    <property type="match status" value="1"/>
</dbReference>
<name>A0A6I3SKX2_HELMO</name>
<sequence>MGATAPCTAPSGQTSIATSPRITFTDFGENTKWTVNDSEVIFFTMSNPERGGNRPRGITRLFVLSSIALTLIVPLPAYSDEGEDGLFRLFKGDSLTTVASEAVPAEQEVSPEDLATHRVAEGETLYGIARSYGLKISELCTLNQLNPNQVLAVGRTLIIPGSVEMLEPAADSTAVLPTDQATAPSEKKDAVTPRFASRGALLSSMRFPLEGVITSGFGPRHQSFHHGVDIAADTGKTIRVAQSGQVTYAGWLPIYGNTVIVDHAFGVSTLYGHASKLLVEKGDKLDKGDSLALVGSSGVATGPHLHFEVRLDRQAVNPLAYIRSASKKV</sequence>
<dbReference type="SMART" id="SM00257">
    <property type="entry name" value="LysM"/>
    <property type="match status" value="1"/>
</dbReference>
<evidence type="ECO:0000313" key="2">
    <source>
        <dbReference type="EMBL" id="MTV49559.1"/>
    </source>
</evidence>
<reference evidence="2 3" key="1">
    <citation type="submission" date="2019-11" db="EMBL/GenBank/DDBJ databases">
        <title>Whole-genome sequence of a the green, strictly anaerobic photosynthetic bacterium Heliobacillus mobilis DSM 6151.</title>
        <authorList>
            <person name="Kyndt J.A."/>
            <person name="Meyer T.E."/>
        </authorList>
    </citation>
    <scope>NUCLEOTIDE SEQUENCE [LARGE SCALE GENOMIC DNA]</scope>
    <source>
        <strain evidence="2 3">DSM 6151</strain>
    </source>
</reference>
<evidence type="ECO:0000313" key="3">
    <source>
        <dbReference type="Proteomes" id="UP000430670"/>
    </source>
</evidence>
<dbReference type="InterPro" id="IPR016047">
    <property type="entry name" value="M23ase_b-sheet_dom"/>
</dbReference>
<gene>
    <name evidence="2" type="ORF">GJ688_11285</name>
</gene>
<evidence type="ECO:0000259" key="1">
    <source>
        <dbReference type="PROSITE" id="PS51782"/>
    </source>
</evidence>
<proteinExistence type="predicted"/>